<feature type="compositionally biased region" description="Basic and acidic residues" evidence="1">
    <location>
        <begin position="26"/>
        <end position="50"/>
    </location>
</feature>
<accession>A0ABQ8AMI3</accession>
<evidence type="ECO:0000313" key="2">
    <source>
        <dbReference type="EMBL" id="KAH0893731.1"/>
    </source>
</evidence>
<organism evidence="2 3">
    <name type="scientific">Brassica napus</name>
    <name type="common">Rape</name>
    <dbReference type="NCBI Taxonomy" id="3708"/>
    <lineage>
        <taxon>Eukaryota</taxon>
        <taxon>Viridiplantae</taxon>
        <taxon>Streptophyta</taxon>
        <taxon>Embryophyta</taxon>
        <taxon>Tracheophyta</taxon>
        <taxon>Spermatophyta</taxon>
        <taxon>Magnoliopsida</taxon>
        <taxon>eudicotyledons</taxon>
        <taxon>Gunneridae</taxon>
        <taxon>Pentapetalae</taxon>
        <taxon>rosids</taxon>
        <taxon>malvids</taxon>
        <taxon>Brassicales</taxon>
        <taxon>Brassicaceae</taxon>
        <taxon>Brassiceae</taxon>
        <taxon>Brassica</taxon>
    </lineage>
</organism>
<gene>
    <name evidence="2" type="ORF">HID58_056160</name>
</gene>
<keyword evidence="3" id="KW-1185">Reference proteome</keyword>
<feature type="compositionally biased region" description="Basic and acidic residues" evidence="1">
    <location>
        <begin position="57"/>
        <end position="78"/>
    </location>
</feature>
<evidence type="ECO:0000313" key="3">
    <source>
        <dbReference type="Proteomes" id="UP000824890"/>
    </source>
</evidence>
<evidence type="ECO:0000256" key="1">
    <source>
        <dbReference type="SAM" id="MobiDB-lite"/>
    </source>
</evidence>
<dbReference type="EMBL" id="JAGKQM010000013">
    <property type="protein sequence ID" value="KAH0893731.1"/>
    <property type="molecule type" value="Genomic_DNA"/>
</dbReference>
<dbReference type="Proteomes" id="UP000824890">
    <property type="component" value="Unassembled WGS sequence"/>
</dbReference>
<feature type="region of interest" description="Disordered" evidence="1">
    <location>
        <begin position="26"/>
        <end position="81"/>
    </location>
</feature>
<feature type="non-terminal residue" evidence="2">
    <location>
        <position position="1"/>
    </location>
</feature>
<reference evidence="2 3" key="1">
    <citation type="submission" date="2021-05" db="EMBL/GenBank/DDBJ databases">
        <title>Genome Assembly of Synthetic Allotetraploid Brassica napus Reveals Homoeologous Exchanges between Subgenomes.</title>
        <authorList>
            <person name="Davis J.T."/>
        </authorList>
    </citation>
    <scope>NUCLEOTIDE SEQUENCE [LARGE SCALE GENOMIC DNA]</scope>
    <source>
        <strain evidence="3">cv. Da-Ae</strain>
        <tissue evidence="2">Seedling</tissue>
    </source>
</reference>
<proteinExistence type="predicted"/>
<name>A0ABQ8AMI3_BRANA</name>
<protein>
    <submittedName>
        <fullName evidence="2">Uncharacterized protein</fullName>
    </submittedName>
</protein>
<sequence length="124" mass="14575">NWKENATISEAWDKRCRRRHRSEFQSEIEVHLHTEEKENRKSSIGRERGMSIKNTSRTRDTWSHIRHDKPRSTGDHESGSVMSQPLVRFATTHSKAETTYFSVKILCRDMETAHKEVALNQLLN</sequence>
<comment type="caution">
    <text evidence="2">The sequence shown here is derived from an EMBL/GenBank/DDBJ whole genome shotgun (WGS) entry which is preliminary data.</text>
</comment>